<sequence>MNILRHKKCHVRTKENVARVRRDEAKAAEEEKARAERAELADHEDRIQRLRSKNIGNTSDVANVPDIFGSSVDSQDCMSGTSCSTSVSKEHHVNLFKELEEQERKNFASGNKEYAAEKKKEQDDWESKVGIMKRFAEDTKEYSKDNEWWERIPLLREHDKKPSKVSKSKKKFLTSEERKAIKLKKEKKKKRKDKIKGIEQTTHACPNNATPRHRIPALIPSKSNPIIHWLLDVKAVRLRNDRIANSFQFLLMMLKFFLLMSAVWLASNQESVS</sequence>
<keyword evidence="4" id="KW-1185">Reference proteome</keyword>
<feature type="region of interest" description="Disordered" evidence="1">
    <location>
        <begin position="21"/>
        <end position="43"/>
    </location>
</feature>
<organism evidence="4 5">
    <name type="scientific">Meloidogyne incognita</name>
    <name type="common">Southern root-knot nematode worm</name>
    <name type="synonym">Oxyuris incognita</name>
    <dbReference type="NCBI Taxonomy" id="6306"/>
    <lineage>
        <taxon>Eukaryota</taxon>
        <taxon>Metazoa</taxon>
        <taxon>Ecdysozoa</taxon>
        <taxon>Nematoda</taxon>
        <taxon>Chromadorea</taxon>
        <taxon>Rhabditida</taxon>
        <taxon>Tylenchina</taxon>
        <taxon>Tylenchomorpha</taxon>
        <taxon>Tylenchoidea</taxon>
        <taxon>Meloidogynidae</taxon>
        <taxon>Meloidogyninae</taxon>
        <taxon>Meloidogyne</taxon>
        <taxon>Meloidogyne incognita group</taxon>
    </lineage>
</organism>
<accession>A0A914KUA2</accession>
<dbReference type="InterPro" id="IPR019339">
    <property type="entry name" value="CIR_N_dom"/>
</dbReference>
<evidence type="ECO:0000313" key="4">
    <source>
        <dbReference type="Proteomes" id="UP000887563"/>
    </source>
</evidence>
<protein>
    <submittedName>
        <fullName evidence="5">CBF1-interacting co-repressor CIR N-terminal domain-containing protein</fullName>
    </submittedName>
</protein>
<dbReference type="PANTHER" id="PTHR22093">
    <property type="entry name" value="LEUKOCYTE RECEPTOR CLUSTER LRC MEMBER 1"/>
    <property type="match status" value="1"/>
</dbReference>
<evidence type="ECO:0000259" key="3">
    <source>
        <dbReference type="SMART" id="SM01083"/>
    </source>
</evidence>
<keyword evidence="2" id="KW-0812">Transmembrane</keyword>
<dbReference type="AlphaFoldDB" id="A0A914KUA2"/>
<dbReference type="Proteomes" id="UP000887563">
    <property type="component" value="Unplaced"/>
</dbReference>
<dbReference type="SMART" id="SM01083">
    <property type="entry name" value="Cir_N"/>
    <property type="match status" value="1"/>
</dbReference>
<keyword evidence="2" id="KW-1133">Transmembrane helix</keyword>
<feature type="domain" description="CBF1-interacting co-repressor CIR N-terminal" evidence="3">
    <location>
        <begin position="10"/>
        <end position="44"/>
    </location>
</feature>
<proteinExistence type="predicted"/>
<name>A0A914KUA2_MELIC</name>
<feature type="transmembrane region" description="Helical" evidence="2">
    <location>
        <begin position="247"/>
        <end position="267"/>
    </location>
</feature>
<keyword evidence="2" id="KW-0472">Membrane</keyword>
<evidence type="ECO:0000313" key="5">
    <source>
        <dbReference type="WBParaSite" id="Minc3s00119g05116"/>
    </source>
</evidence>
<dbReference type="PANTHER" id="PTHR22093:SF0">
    <property type="entry name" value="LEUKOCYTE RECEPTOR CLUSTER MEMBER 1"/>
    <property type="match status" value="1"/>
</dbReference>
<reference evidence="5" key="1">
    <citation type="submission" date="2022-11" db="UniProtKB">
        <authorList>
            <consortium name="WormBaseParasite"/>
        </authorList>
    </citation>
    <scope>IDENTIFICATION</scope>
</reference>
<evidence type="ECO:0000256" key="2">
    <source>
        <dbReference type="SAM" id="Phobius"/>
    </source>
</evidence>
<evidence type="ECO:0000256" key="1">
    <source>
        <dbReference type="SAM" id="MobiDB-lite"/>
    </source>
</evidence>
<dbReference type="WBParaSite" id="Minc3s00119g05116">
    <property type="protein sequence ID" value="Minc3s00119g05116"/>
    <property type="gene ID" value="Minc3s00119g05116"/>
</dbReference>
<dbReference type="InterPro" id="IPR039875">
    <property type="entry name" value="LENG1-like"/>
</dbReference>